<keyword evidence="11" id="KW-1185">Reference proteome</keyword>
<proteinExistence type="inferred from homology"/>
<dbReference type="PANTHER" id="PTHR30636:SF3">
    <property type="entry name" value="UPF0701 PROTEIN YICC"/>
    <property type="match status" value="1"/>
</dbReference>
<dbReference type="AlphaFoldDB" id="D3LUS3"/>
<keyword evidence="2" id="KW-0540">Nuclease</keyword>
<dbReference type="Proteomes" id="UP000003242">
    <property type="component" value="Unassembled WGS sequence"/>
</dbReference>
<evidence type="ECO:0000256" key="2">
    <source>
        <dbReference type="ARBA" id="ARBA00022722"/>
    </source>
</evidence>
<name>D3LUS3_9FIRM</name>
<keyword evidence="4" id="KW-0378">Hydrolase</keyword>
<dbReference type="NCBIfam" id="TIGR00255">
    <property type="entry name" value="YicC/YloC family endoribonuclease"/>
    <property type="match status" value="1"/>
</dbReference>
<sequence length="296" mass="33650">MRSMTGYGRGEAVGATGTVTVEIRTVNQRFLELNLRLPRTYMYLEDMVRNHITACIARGRVEVFADFPEAAGTVPHICVHKELVQAYRQGLLAAQQEGFDEAPLTLSELLQVSTDWLTVESKEDMAAIRAVEPVLLQALQAALQALVKTRESEGARLAADIQRRVRTLQGLIEKIWTRRELILQTYEQRLTKKIGDIFAKHEQVPDKARLLQEVAIYADKVDFTEEVVRFRSHMLQLEGLLKETAPVGRRMDFLLQELNREVNTIGSKVSDIEVTAVVLQVKTELEKIREQIQNLE</sequence>
<dbReference type="GO" id="GO:0004521">
    <property type="term" value="F:RNA endonuclease activity"/>
    <property type="evidence" value="ECO:0007669"/>
    <property type="project" value="InterPro"/>
</dbReference>
<evidence type="ECO:0000259" key="6">
    <source>
        <dbReference type="Pfam" id="PF03755"/>
    </source>
</evidence>
<organism evidence="8 10">
    <name type="scientific">Megasphaera lornae</name>
    <dbReference type="NCBI Taxonomy" id="1000568"/>
    <lineage>
        <taxon>Bacteria</taxon>
        <taxon>Bacillati</taxon>
        <taxon>Bacillota</taxon>
        <taxon>Negativicutes</taxon>
        <taxon>Veillonellales</taxon>
        <taxon>Veillonellaceae</taxon>
        <taxon>Megasphaera</taxon>
    </lineage>
</organism>
<comment type="similarity">
    <text evidence="5">Belongs to the YicC/YloC family.</text>
</comment>
<gene>
    <name evidence="8" type="ORF">HMPREF0889_1619</name>
    <name evidence="9" type="ORF">HMPREF1039_1028</name>
</gene>
<accession>D3LUS3</accession>
<dbReference type="Pfam" id="PF03755">
    <property type="entry name" value="YicC-like_N"/>
    <property type="match status" value="1"/>
</dbReference>
<dbReference type="STRING" id="699218.HMPREF0889_1619"/>
<dbReference type="EMBL" id="ADGP01000019">
    <property type="protein sequence ID" value="EFD94072.1"/>
    <property type="molecule type" value="Genomic_DNA"/>
</dbReference>
<dbReference type="GO" id="GO:0016787">
    <property type="term" value="F:hydrolase activity"/>
    <property type="evidence" value="ECO:0007669"/>
    <property type="project" value="UniProtKB-KW"/>
</dbReference>
<dbReference type="Proteomes" id="UP000004018">
    <property type="component" value="Unassembled WGS sequence"/>
</dbReference>
<dbReference type="EMBL" id="AFIJ01000033">
    <property type="protein sequence ID" value="EGL39744.1"/>
    <property type="molecule type" value="Genomic_DNA"/>
</dbReference>
<evidence type="ECO:0000256" key="1">
    <source>
        <dbReference type="ARBA" id="ARBA00001968"/>
    </source>
</evidence>
<reference evidence="9 11" key="3">
    <citation type="submission" date="2011-04" db="EMBL/GenBank/DDBJ databases">
        <authorList>
            <person name="Harkins D.M."/>
            <person name="Madupu R."/>
            <person name="Durkin A.S."/>
            <person name="Torralba M."/>
            <person name="Methe B."/>
            <person name="Sutton G.G."/>
            <person name="Nelson K.E."/>
        </authorList>
    </citation>
    <scope>NUCLEOTIDE SEQUENCE [LARGE SCALE GENOMIC DNA]</scope>
    <source>
        <strain evidence="9 11">UPII 199-6</strain>
    </source>
</reference>
<dbReference type="InterPro" id="IPR013527">
    <property type="entry name" value="YicC-like_N"/>
</dbReference>
<evidence type="ECO:0000259" key="7">
    <source>
        <dbReference type="Pfam" id="PF08340"/>
    </source>
</evidence>
<evidence type="ECO:0000256" key="3">
    <source>
        <dbReference type="ARBA" id="ARBA00022759"/>
    </source>
</evidence>
<comment type="cofactor">
    <cofactor evidence="1">
        <name>a divalent metal cation</name>
        <dbReference type="ChEBI" id="CHEBI:60240"/>
    </cofactor>
</comment>
<feature type="domain" description="Endoribonuclease YicC-like N-terminal" evidence="6">
    <location>
        <begin position="1"/>
        <end position="158"/>
    </location>
</feature>
<dbReference type="OrthoDB" id="9771229at2"/>
<evidence type="ECO:0000313" key="8">
    <source>
        <dbReference type="EMBL" id="EFD94072.1"/>
    </source>
</evidence>
<evidence type="ECO:0000313" key="11">
    <source>
        <dbReference type="Proteomes" id="UP000004018"/>
    </source>
</evidence>
<evidence type="ECO:0000313" key="10">
    <source>
        <dbReference type="Proteomes" id="UP000003242"/>
    </source>
</evidence>
<protein>
    <submittedName>
        <fullName evidence="8">TIGR00255-like family protein</fullName>
    </submittedName>
</protein>
<evidence type="ECO:0000313" key="9">
    <source>
        <dbReference type="EMBL" id="EGL39744.1"/>
    </source>
</evidence>
<feature type="domain" description="Endoribonuclease YicC-like C-terminal" evidence="7">
    <location>
        <begin position="178"/>
        <end position="296"/>
    </location>
</feature>
<dbReference type="PANTHER" id="PTHR30636">
    <property type="entry name" value="UPF0701 PROTEIN YICC"/>
    <property type="match status" value="1"/>
</dbReference>
<evidence type="ECO:0000256" key="4">
    <source>
        <dbReference type="ARBA" id="ARBA00022801"/>
    </source>
</evidence>
<reference evidence="8" key="2">
    <citation type="submission" date="2009-12" db="EMBL/GenBank/DDBJ databases">
        <authorList>
            <person name="Madupu R."/>
            <person name="Durkin A.S."/>
            <person name="Torralba M."/>
            <person name="Methe B."/>
            <person name="Sutton G.G."/>
            <person name="Strausberg R.L."/>
            <person name="Nelson K.E."/>
        </authorList>
    </citation>
    <scope>NUCLEOTIDE SEQUENCE</scope>
    <source>
        <strain evidence="8">28L</strain>
    </source>
</reference>
<reference evidence="10" key="1">
    <citation type="submission" date="2009-12" db="EMBL/GenBank/DDBJ databases">
        <title>Sequence of Clostridiales genomosp. BVAB3 str. UPII9-5.</title>
        <authorList>
            <person name="Madupu R."/>
            <person name="Durkin A.S."/>
            <person name="Torralba M."/>
            <person name="Methe B."/>
            <person name="Sutton G.G."/>
            <person name="Strausberg R.L."/>
            <person name="Nelson K.E."/>
        </authorList>
    </citation>
    <scope>NUCLEOTIDE SEQUENCE [LARGE SCALE GENOMIC DNA]</scope>
    <source>
        <strain evidence="10">28L</strain>
    </source>
</reference>
<evidence type="ECO:0000256" key="5">
    <source>
        <dbReference type="ARBA" id="ARBA00035648"/>
    </source>
</evidence>
<dbReference type="eggNOG" id="COG1561">
    <property type="taxonomic scope" value="Bacteria"/>
</dbReference>
<comment type="caution">
    <text evidence="8">The sequence shown here is derived from an EMBL/GenBank/DDBJ whole genome shotgun (WGS) entry which is preliminary data.</text>
</comment>
<keyword evidence="3" id="KW-0255">Endonuclease</keyword>
<dbReference type="RefSeq" id="WP_007391349.1">
    <property type="nucleotide sequence ID" value="NZ_ADGP01000019.1"/>
</dbReference>
<dbReference type="InterPro" id="IPR005229">
    <property type="entry name" value="YicC/YloC-like"/>
</dbReference>
<dbReference type="Pfam" id="PF08340">
    <property type="entry name" value="YicC-like_C"/>
    <property type="match status" value="1"/>
</dbReference>
<dbReference type="InterPro" id="IPR013551">
    <property type="entry name" value="YicC-like_C"/>
</dbReference>